<dbReference type="PROSITE" id="PS51257">
    <property type="entry name" value="PROKAR_LIPOPROTEIN"/>
    <property type="match status" value="1"/>
</dbReference>
<organism evidence="1 2">
    <name type="scientific">Aureicoccus marinus</name>
    <dbReference type="NCBI Taxonomy" id="754435"/>
    <lineage>
        <taxon>Bacteria</taxon>
        <taxon>Pseudomonadati</taxon>
        <taxon>Bacteroidota</taxon>
        <taxon>Flavobacteriia</taxon>
        <taxon>Flavobacteriales</taxon>
        <taxon>Flavobacteriaceae</taxon>
        <taxon>Aureicoccus</taxon>
    </lineage>
</organism>
<accession>A0A2S7T846</accession>
<reference evidence="2" key="1">
    <citation type="submission" date="2016-11" db="EMBL/GenBank/DDBJ databases">
        <title>Trade-off between light-utilization and light-protection in marine flavobacteria.</title>
        <authorList>
            <person name="Kumagai Y."/>
            <person name="Yoshizawa S."/>
            <person name="Kogure K."/>
        </authorList>
    </citation>
    <scope>NUCLEOTIDE SEQUENCE [LARGE SCALE GENOMIC DNA]</scope>
    <source>
        <strain evidence="2">SG-18</strain>
    </source>
</reference>
<keyword evidence="2" id="KW-1185">Reference proteome</keyword>
<evidence type="ECO:0000313" key="2">
    <source>
        <dbReference type="Proteomes" id="UP000239366"/>
    </source>
</evidence>
<gene>
    <name evidence="1" type="ORF">BST99_08870</name>
</gene>
<dbReference type="AlphaFoldDB" id="A0A2S7T846"/>
<proteinExistence type="predicted"/>
<dbReference type="Proteomes" id="UP000239366">
    <property type="component" value="Unassembled WGS sequence"/>
</dbReference>
<comment type="caution">
    <text evidence="1">The sequence shown here is derived from an EMBL/GenBank/DDBJ whole genome shotgun (WGS) entry which is preliminary data.</text>
</comment>
<evidence type="ECO:0000313" key="1">
    <source>
        <dbReference type="EMBL" id="PQJ15824.1"/>
    </source>
</evidence>
<sequence length="370" mass="43007">MKKSIHLTFLVFIGCANFLTPQSKQLQLLNELDSLPIAGAHMIHLQDGNGFISNEEGKLFKPFKGLWKISHLGFKYKIYDSGEERDTLYLSPVFTVLKEVELYAFDLMGYLNGWLIDSKKIASKRTLLFRKLSRTNGELSHLFQAQIAEQPGKGLFLNNIQYASQLRMDSPLSHGGYVAPKDLLNMIQLNYPIQFLLRCMKDYTIEKIRYSKAFTEIQFSGIIRPDLKTEVKLLHGELFFCNKTKNLLSIAWELEGSEDGSTYFSERYRKKYSVRTSHSRMSWKFNLGKKQNRHLSSFEYVTHNSVDWGPIDEVSLTYQVQEEPSFQKSTRTKIKLDLQKPILDQVRYVPISGNSYLLTQEEYEFINRKN</sequence>
<name>A0A2S7T846_9FLAO</name>
<dbReference type="EMBL" id="MQVX01000001">
    <property type="protein sequence ID" value="PQJ15824.1"/>
    <property type="molecule type" value="Genomic_DNA"/>
</dbReference>
<dbReference type="RefSeq" id="WP_105001487.1">
    <property type="nucleotide sequence ID" value="NZ_MQVX01000001.1"/>
</dbReference>
<protein>
    <recommendedName>
        <fullName evidence="3">Lipoprotein</fullName>
    </recommendedName>
</protein>
<evidence type="ECO:0008006" key="3">
    <source>
        <dbReference type="Google" id="ProtNLM"/>
    </source>
</evidence>